<evidence type="ECO:0000313" key="2">
    <source>
        <dbReference type="Proteomes" id="UP000054549"/>
    </source>
</evidence>
<name>A0A0C2SEF2_AMAMK</name>
<dbReference type="AlphaFoldDB" id="A0A0C2SEF2"/>
<keyword evidence="2" id="KW-1185">Reference proteome</keyword>
<evidence type="ECO:0000313" key="1">
    <source>
        <dbReference type="EMBL" id="KIL61425.1"/>
    </source>
</evidence>
<sequence length="70" mass="7306">MTYSSYHPTIIDSPPTPRSPTPVMVLMTRMTGTAPVIVGRVVAIPSPCIALAIPVTMTTGATRPAATARI</sequence>
<proteinExistence type="predicted"/>
<organism evidence="1 2">
    <name type="scientific">Amanita muscaria (strain Koide BX008)</name>
    <dbReference type="NCBI Taxonomy" id="946122"/>
    <lineage>
        <taxon>Eukaryota</taxon>
        <taxon>Fungi</taxon>
        <taxon>Dikarya</taxon>
        <taxon>Basidiomycota</taxon>
        <taxon>Agaricomycotina</taxon>
        <taxon>Agaricomycetes</taxon>
        <taxon>Agaricomycetidae</taxon>
        <taxon>Agaricales</taxon>
        <taxon>Pluteineae</taxon>
        <taxon>Amanitaceae</taxon>
        <taxon>Amanita</taxon>
    </lineage>
</organism>
<dbReference type="InParanoid" id="A0A0C2SEF2"/>
<gene>
    <name evidence="1" type="ORF">M378DRAFT_166871</name>
</gene>
<accession>A0A0C2SEF2</accession>
<dbReference type="Proteomes" id="UP000054549">
    <property type="component" value="Unassembled WGS sequence"/>
</dbReference>
<reference evidence="1 2" key="1">
    <citation type="submission" date="2014-04" db="EMBL/GenBank/DDBJ databases">
        <title>Evolutionary Origins and Diversification of the Mycorrhizal Mutualists.</title>
        <authorList>
            <consortium name="DOE Joint Genome Institute"/>
            <consortium name="Mycorrhizal Genomics Consortium"/>
            <person name="Kohler A."/>
            <person name="Kuo A."/>
            <person name="Nagy L.G."/>
            <person name="Floudas D."/>
            <person name="Copeland A."/>
            <person name="Barry K.W."/>
            <person name="Cichocki N."/>
            <person name="Veneault-Fourrey C."/>
            <person name="LaButti K."/>
            <person name="Lindquist E.A."/>
            <person name="Lipzen A."/>
            <person name="Lundell T."/>
            <person name="Morin E."/>
            <person name="Murat C."/>
            <person name="Riley R."/>
            <person name="Ohm R."/>
            <person name="Sun H."/>
            <person name="Tunlid A."/>
            <person name="Henrissat B."/>
            <person name="Grigoriev I.V."/>
            <person name="Hibbett D.S."/>
            <person name="Martin F."/>
        </authorList>
    </citation>
    <scope>NUCLEOTIDE SEQUENCE [LARGE SCALE GENOMIC DNA]</scope>
    <source>
        <strain evidence="1 2">Koide BX008</strain>
    </source>
</reference>
<dbReference type="EMBL" id="KN818284">
    <property type="protein sequence ID" value="KIL61425.1"/>
    <property type="molecule type" value="Genomic_DNA"/>
</dbReference>
<dbReference type="HOGENOM" id="CLU_2757276_0_0_1"/>
<protein>
    <submittedName>
        <fullName evidence="1">Uncharacterized protein</fullName>
    </submittedName>
</protein>